<dbReference type="SUPFAM" id="SSF51998">
    <property type="entry name" value="PFL-like glycyl radical enzymes"/>
    <property type="match status" value="1"/>
</dbReference>
<organism evidence="1 2">
    <name type="scientific">Leclercia barmai</name>
    <dbReference type="NCBI Taxonomy" id="2785629"/>
    <lineage>
        <taxon>Bacteria</taxon>
        <taxon>Pseudomonadati</taxon>
        <taxon>Pseudomonadota</taxon>
        <taxon>Gammaproteobacteria</taxon>
        <taxon>Enterobacterales</taxon>
        <taxon>Enterobacteriaceae</taxon>
        <taxon>Leclercia</taxon>
    </lineage>
</organism>
<protein>
    <submittedName>
        <fullName evidence="1">YjjI family glycine radical enzyme</fullName>
    </submittedName>
</protein>
<comment type="caution">
    <text evidence="1">The sequence shown here is derived from an EMBL/GenBank/DDBJ whole genome shotgun (WGS) entry which is preliminary data.</text>
</comment>
<dbReference type="InterPro" id="IPR016905">
    <property type="entry name" value="Glycyl_radical_YjjI-like"/>
</dbReference>
<gene>
    <name evidence="1" type="ORF">ITX56_15605</name>
</gene>
<evidence type="ECO:0000313" key="2">
    <source>
        <dbReference type="Proteomes" id="UP000706580"/>
    </source>
</evidence>
<dbReference type="Pfam" id="PF11230">
    <property type="entry name" value="YjjI-like"/>
    <property type="match status" value="1"/>
</dbReference>
<dbReference type="Proteomes" id="UP000706580">
    <property type="component" value="Unassembled WGS sequence"/>
</dbReference>
<evidence type="ECO:0000313" key="1">
    <source>
        <dbReference type="EMBL" id="MBZ0059211.1"/>
    </source>
</evidence>
<dbReference type="RefSeq" id="WP_223075003.1">
    <property type="nucleotide sequence ID" value="NZ_JADMNK010000008.1"/>
</dbReference>
<dbReference type="PIRSF" id="PIRSF028991">
    <property type="entry name" value="Glycl_rad_HI0521_prd"/>
    <property type="match status" value="1"/>
</dbReference>
<proteinExistence type="predicted"/>
<dbReference type="EMBL" id="JADMNK010000008">
    <property type="protein sequence ID" value="MBZ0059211.1"/>
    <property type="molecule type" value="Genomic_DNA"/>
</dbReference>
<reference evidence="1 2" key="1">
    <citation type="submission" date="2020-11" db="EMBL/GenBank/DDBJ databases">
        <title>Draft Genome of Enterobacter sp. strain EMC7.</title>
        <authorList>
            <person name="Barman P."/>
            <person name="Sinha S."/>
            <person name="Sen S."/>
            <person name="Chakraborty R."/>
        </authorList>
    </citation>
    <scope>NUCLEOTIDE SEQUENCE [LARGE SCALE GENOMIC DNA]</scope>
    <source>
        <strain evidence="1 2">EMC7</strain>
    </source>
</reference>
<accession>A0ABS7S0X6</accession>
<name>A0ABS7S0X6_9ENTR</name>
<sequence length="516" mass="57652">MSPSTPAALQQRCQKIVTSPVLSPEQKRHFLALEAENNLPYPALDNDARLALAGGFICDMFEGHAPYKPRYVLPDYALFLKQGSEWLELEGAQDLDDALSLLTILYHHVPSVTGMPVFLGHLDTLLQPYVRILTQEEIDIRIKRFWRYLDRTLPDAFVHANIGPADGPITRAILRADAEIKQVSPNLTFIYDPKITPDDLLLEVAKNICECSKPHISNGPVNDKIFTKNGFGVVSCYNSLPLAGGGSTLVRLNLKAIAEQSETLEAFFTRTLPHYCQQQIAIIDARCDFLYQRSGFFENSFLVKEGLIDPDRFVPMFGMYGLAEAVNVLCEKAGINGRYGKDDQANALGYRISEQLAAFVEATPVKYGWRHRAMLHAQSGISSDVDTTPGARLPYGDEPDPISHLLAVAPHHRHYHAGISDILTLDETVKRNPQAVVELCLGAFRAGMREFSANVSGNDLVRVTGYMVRLSDLEKYRAEGSRTNTTWLGEEAARNTRILERQPRVISHEQQTRFSQ</sequence>
<dbReference type="NCBIfam" id="TIGR04040">
    <property type="entry name" value="glycyl_YjjI"/>
    <property type="match status" value="1"/>
</dbReference>
<keyword evidence="2" id="KW-1185">Reference proteome</keyword>